<evidence type="ECO:0000256" key="12">
    <source>
        <dbReference type="ARBA" id="ARBA00064018"/>
    </source>
</evidence>
<evidence type="ECO:0000313" key="23">
    <source>
        <dbReference type="Proteomes" id="UP000516260"/>
    </source>
</evidence>
<keyword evidence="8" id="KW-0067">ATP-binding</keyword>
<dbReference type="SMART" id="SM00487">
    <property type="entry name" value="DEXDc"/>
    <property type="match status" value="1"/>
</dbReference>
<feature type="domain" description="Helicase C-terminal" evidence="20">
    <location>
        <begin position="399"/>
        <end position="559"/>
    </location>
</feature>
<dbReference type="CDD" id="cd18787">
    <property type="entry name" value="SF2_C_DEAD"/>
    <property type="match status" value="1"/>
</dbReference>
<evidence type="ECO:0000256" key="5">
    <source>
        <dbReference type="ARBA" id="ARBA00022801"/>
    </source>
</evidence>
<dbReference type="Proteomes" id="UP000516260">
    <property type="component" value="Chromosome 14"/>
</dbReference>
<evidence type="ECO:0000256" key="17">
    <source>
        <dbReference type="SAM" id="MobiDB-lite"/>
    </source>
</evidence>
<feature type="domain" description="DEAD-box RNA helicase Q" evidence="21">
    <location>
        <begin position="173"/>
        <end position="201"/>
    </location>
</feature>
<comment type="catalytic activity">
    <reaction evidence="11">
        <text>ATP + H2O = ADP + phosphate + H(+)</text>
        <dbReference type="Rhea" id="RHEA:13065"/>
        <dbReference type="ChEBI" id="CHEBI:15377"/>
        <dbReference type="ChEBI" id="CHEBI:15378"/>
        <dbReference type="ChEBI" id="CHEBI:30616"/>
        <dbReference type="ChEBI" id="CHEBI:43474"/>
        <dbReference type="ChEBI" id="CHEBI:456216"/>
        <dbReference type="EC" id="3.6.4.13"/>
    </reaction>
</comment>
<keyword evidence="9" id="KW-0694">RNA-binding</keyword>
<keyword evidence="5" id="KW-0378">Hydrolase</keyword>
<keyword evidence="2" id="KW-0479">Metal-binding</keyword>
<keyword evidence="23" id="KW-1185">Reference proteome</keyword>
<evidence type="ECO:0000256" key="14">
    <source>
        <dbReference type="ARBA" id="ARBA00075437"/>
    </source>
</evidence>
<feature type="region of interest" description="Disordered" evidence="17">
    <location>
        <begin position="47"/>
        <end position="105"/>
    </location>
</feature>
<evidence type="ECO:0000256" key="4">
    <source>
        <dbReference type="ARBA" id="ARBA00022771"/>
    </source>
</evidence>
<evidence type="ECO:0000259" key="20">
    <source>
        <dbReference type="PROSITE" id="PS51194"/>
    </source>
</evidence>
<evidence type="ECO:0000259" key="18">
    <source>
        <dbReference type="PROSITE" id="PS50158"/>
    </source>
</evidence>
<dbReference type="PROSITE" id="PS50158">
    <property type="entry name" value="ZF_CCHC"/>
    <property type="match status" value="1"/>
</dbReference>
<evidence type="ECO:0000259" key="19">
    <source>
        <dbReference type="PROSITE" id="PS51192"/>
    </source>
</evidence>
<dbReference type="InterPro" id="IPR014014">
    <property type="entry name" value="RNA_helicase_DEAD_Q_motif"/>
</dbReference>
<feature type="short sequence motif" description="Q motif" evidence="16">
    <location>
        <begin position="173"/>
        <end position="201"/>
    </location>
</feature>
<dbReference type="CDD" id="cd17951">
    <property type="entry name" value="DEADc_DDX41"/>
    <property type="match status" value="1"/>
</dbReference>
<dbReference type="EC" id="3.6.4.13" evidence="1"/>
<evidence type="ECO:0000256" key="9">
    <source>
        <dbReference type="ARBA" id="ARBA00022884"/>
    </source>
</evidence>
<evidence type="ECO:0000256" key="3">
    <source>
        <dbReference type="ARBA" id="ARBA00022741"/>
    </source>
</evidence>
<keyword evidence="3" id="KW-0547">Nucleotide-binding</keyword>
<dbReference type="Pfam" id="PF00271">
    <property type="entry name" value="Helicase_C"/>
    <property type="match status" value="1"/>
</dbReference>
<dbReference type="SUPFAM" id="SSF52540">
    <property type="entry name" value="P-loop containing nucleoside triphosphate hydrolases"/>
    <property type="match status" value="2"/>
</dbReference>
<dbReference type="InterPro" id="IPR001878">
    <property type="entry name" value="Znf_CCHC"/>
</dbReference>
<evidence type="ECO:0000313" key="22">
    <source>
        <dbReference type="EMBL" id="TNM98617.1"/>
    </source>
</evidence>
<dbReference type="SMART" id="SM00490">
    <property type="entry name" value="HELICc"/>
    <property type="match status" value="1"/>
</dbReference>
<evidence type="ECO:0000256" key="11">
    <source>
        <dbReference type="ARBA" id="ARBA00047984"/>
    </source>
</evidence>
<dbReference type="PROSITE" id="PS51192">
    <property type="entry name" value="HELICASE_ATP_BIND_1"/>
    <property type="match status" value="1"/>
</dbReference>
<sequence>METDNRSHKRSYEEDKSVSGGSEEDDDYVPYVPVKIRKQQMLQKMLHLRGKALDEDRKDSGEEQRDEDEGLGPRSNVSLLDQHQHLKEKAEARKESAKEKQLKEEEKILESVAEGRALMSVKEMAKGIIYDDPIKTSWKAPRYILNMPDTRHERVRKKFHILVDGDNIPAPIKSFREMKLPPAILKGLKKKGIVHPTPIQIQGMPTVLSGRDMIGIAFTGSGKTLVFTLPIIMFCLEQEKRLPFCKREGPYGLIICPSRELARQTHGIIEYYCKLLEEEGAPQLRTALCIGGMSVKEQMEVIKHGVHMMVATPGRLMDLLQKKMVSLDICRYLALDEADRMIDMGFEEDIRTIFSYFKGQRQTLLYSATMPKKIQNFAKSALVKPITINVGRAGAASLDVIQEVEYVKEEAKMVYLLECLQKTPPPVLMFAEKKADVDAIHEYLLLKGVEAVAIHGGKDQEERTKAIEAFKEGKKDVLVATDVASKGLDFPAIQHVVNYDMPEEIENYVHRIGRTGRSGKTGIATTFINKGCDESVLMDLKALLVEAKQKVPPVLQVLQTGDETMLDIGGERGCTFCGGLGHRITDCPKLEAMQTKQVSNLGRKDYLAHSSMDF</sequence>
<dbReference type="GO" id="GO:0003723">
    <property type="term" value="F:RNA binding"/>
    <property type="evidence" value="ECO:0007669"/>
    <property type="project" value="UniProtKB-KW"/>
</dbReference>
<evidence type="ECO:0000256" key="8">
    <source>
        <dbReference type="ARBA" id="ARBA00022840"/>
    </source>
</evidence>
<comment type="subunit">
    <text evidence="12">Identified in the spliceosome C complex. Interacts with ERCC6. Interacts with FAM50A. Interacts with STING1. Interacts with CGAS. Interacts with several spliceosomes components such as PRP19 or CDC5L.</text>
</comment>
<gene>
    <name evidence="22" type="ORF">fugu_013181</name>
</gene>
<dbReference type="GO" id="GO:0000398">
    <property type="term" value="P:mRNA splicing, via spliceosome"/>
    <property type="evidence" value="ECO:0007669"/>
    <property type="project" value="InterPro"/>
</dbReference>
<evidence type="ECO:0000256" key="6">
    <source>
        <dbReference type="ARBA" id="ARBA00022806"/>
    </source>
</evidence>
<dbReference type="InterPro" id="IPR014001">
    <property type="entry name" value="Helicase_ATP-bd"/>
</dbReference>
<dbReference type="GO" id="GO:0005634">
    <property type="term" value="C:nucleus"/>
    <property type="evidence" value="ECO:0007669"/>
    <property type="project" value="UniProtKB-ARBA"/>
</dbReference>
<evidence type="ECO:0000256" key="2">
    <source>
        <dbReference type="ARBA" id="ARBA00022723"/>
    </source>
</evidence>
<dbReference type="FunFam" id="3.40.50.300:FF:000449">
    <property type="entry name" value="Probable ATP-dependent RNA helicase DDX41"/>
    <property type="match status" value="1"/>
</dbReference>
<feature type="domain" description="Helicase ATP-binding" evidence="19">
    <location>
        <begin position="204"/>
        <end position="388"/>
    </location>
</feature>
<proteinExistence type="inferred from homology"/>
<dbReference type="GO" id="GO:0003724">
    <property type="term" value="F:RNA helicase activity"/>
    <property type="evidence" value="ECO:0007669"/>
    <property type="project" value="UniProtKB-EC"/>
</dbReference>
<evidence type="ECO:0000256" key="7">
    <source>
        <dbReference type="ARBA" id="ARBA00022833"/>
    </source>
</evidence>
<keyword evidence="6" id="KW-0347">Helicase</keyword>
<dbReference type="EMBL" id="SWLE01000006">
    <property type="protein sequence ID" value="TNM98617.1"/>
    <property type="molecule type" value="Genomic_DNA"/>
</dbReference>
<feature type="compositionally biased region" description="Basic and acidic residues" evidence="17">
    <location>
        <begin position="51"/>
        <end position="63"/>
    </location>
</feature>
<dbReference type="GO" id="GO:0005524">
    <property type="term" value="F:ATP binding"/>
    <property type="evidence" value="ECO:0007669"/>
    <property type="project" value="UniProtKB-KW"/>
</dbReference>
<dbReference type="Gene3D" id="3.40.50.300">
    <property type="entry name" value="P-loop containing nucleotide triphosphate hydrolases"/>
    <property type="match status" value="2"/>
</dbReference>
<comment type="similarity">
    <text evidence="10">Belongs to the DEAD box helicase family. DDX41 subfamily.</text>
</comment>
<dbReference type="GO" id="GO:0016787">
    <property type="term" value="F:hydrolase activity"/>
    <property type="evidence" value="ECO:0007669"/>
    <property type="project" value="UniProtKB-KW"/>
</dbReference>
<name>A0A4Z2C3C6_9TELE</name>
<dbReference type="InterPro" id="IPR027417">
    <property type="entry name" value="P-loop_NTPase"/>
</dbReference>
<reference evidence="22 23" key="1">
    <citation type="submission" date="2019-04" db="EMBL/GenBank/DDBJ databases">
        <title>The sequence and de novo assembly of Takifugu bimaculatus genome using PacBio and Hi-C technologies.</title>
        <authorList>
            <person name="Xu P."/>
            <person name="Liu B."/>
            <person name="Zhou Z."/>
        </authorList>
    </citation>
    <scope>NUCLEOTIDE SEQUENCE [LARGE SCALE GENOMIC DNA]</scope>
    <source>
        <strain evidence="22">TB-2018</strain>
        <tissue evidence="22">Muscle</tissue>
    </source>
</reference>
<dbReference type="Pfam" id="PF00270">
    <property type="entry name" value="DEAD"/>
    <property type="match status" value="1"/>
</dbReference>
<keyword evidence="7" id="KW-0862">Zinc</keyword>
<protein>
    <recommendedName>
        <fullName evidence="13">Probable ATP-dependent RNA helicase DDX41</fullName>
        <ecNumber evidence="1">3.6.4.13</ecNumber>
    </recommendedName>
    <alternativeName>
        <fullName evidence="14">DEAD box protein 41</fullName>
    </alternativeName>
</protein>
<evidence type="ECO:0000259" key="21">
    <source>
        <dbReference type="PROSITE" id="PS51195"/>
    </source>
</evidence>
<dbReference type="FunFam" id="3.40.50.300:FF:000657">
    <property type="entry name" value="Probable ATP-dependent RNA helicase DDX41"/>
    <property type="match status" value="1"/>
</dbReference>
<feature type="domain" description="CCHC-type" evidence="18">
    <location>
        <begin position="574"/>
        <end position="589"/>
    </location>
</feature>
<dbReference type="InterPro" id="IPR011545">
    <property type="entry name" value="DEAD/DEAH_box_helicase_dom"/>
</dbReference>
<keyword evidence="4 15" id="KW-0863">Zinc-finger</keyword>
<dbReference type="PANTHER" id="PTHR47958">
    <property type="entry name" value="ATP-DEPENDENT RNA HELICASE DBP3"/>
    <property type="match status" value="1"/>
</dbReference>
<dbReference type="GO" id="GO:0005737">
    <property type="term" value="C:cytoplasm"/>
    <property type="evidence" value="ECO:0007669"/>
    <property type="project" value="UniProtKB-ARBA"/>
</dbReference>
<dbReference type="InterPro" id="IPR001650">
    <property type="entry name" value="Helicase_C-like"/>
</dbReference>
<dbReference type="PROSITE" id="PS51194">
    <property type="entry name" value="HELICASE_CTER"/>
    <property type="match status" value="1"/>
</dbReference>
<dbReference type="PROSITE" id="PS51195">
    <property type="entry name" value="Q_MOTIF"/>
    <property type="match status" value="1"/>
</dbReference>
<evidence type="ECO:0000256" key="16">
    <source>
        <dbReference type="PROSITE-ProRule" id="PRU00552"/>
    </source>
</evidence>
<evidence type="ECO:0000256" key="15">
    <source>
        <dbReference type="PROSITE-ProRule" id="PRU00047"/>
    </source>
</evidence>
<evidence type="ECO:0000256" key="1">
    <source>
        <dbReference type="ARBA" id="ARBA00012552"/>
    </source>
</evidence>
<dbReference type="AlphaFoldDB" id="A0A4Z2C3C6"/>
<accession>A0A4Z2C3C6</accession>
<feature type="compositionally biased region" description="Basic and acidic residues" evidence="17">
    <location>
        <begin position="82"/>
        <end position="105"/>
    </location>
</feature>
<dbReference type="InterPro" id="IPR044113">
    <property type="entry name" value="DEADc_DDX41"/>
</dbReference>
<feature type="region of interest" description="Disordered" evidence="17">
    <location>
        <begin position="1"/>
        <end position="28"/>
    </location>
</feature>
<evidence type="ECO:0000256" key="13">
    <source>
        <dbReference type="ARBA" id="ARBA00072881"/>
    </source>
</evidence>
<comment type="caution">
    <text evidence="22">The sequence shown here is derived from an EMBL/GenBank/DDBJ whole genome shotgun (WGS) entry which is preliminary data.</text>
</comment>
<dbReference type="GO" id="GO:0008270">
    <property type="term" value="F:zinc ion binding"/>
    <property type="evidence" value="ECO:0007669"/>
    <property type="project" value="UniProtKB-KW"/>
</dbReference>
<feature type="compositionally biased region" description="Basic and acidic residues" evidence="17">
    <location>
        <begin position="1"/>
        <end position="17"/>
    </location>
</feature>
<evidence type="ECO:0000256" key="10">
    <source>
        <dbReference type="ARBA" id="ARBA00023594"/>
    </source>
</evidence>
<organism evidence="22 23">
    <name type="scientific">Takifugu bimaculatus</name>
    <dbReference type="NCBI Taxonomy" id="433685"/>
    <lineage>
        <taxon>Eukaryota</taxon>
        <taxon>Metazoa</taxon>
        <taxon>Chordata</taxon>
        <taxon>Craniata</taxon>
        <taxon>Vertebrata</taxon>
        <taxon>Euteleostomi</taxon>
        <taxon>Actinopterygii</taxon>
        <taxon>Neopterygii</taxon>
        <taxon>Teleostei</taxon>
        <taxon>Neoteleostei</taxon>
        <taxon>Acanthomorphata</taxon>
        <taxon>Eupercaria</taxon>
        <taxon>Tetraodontiformes</taxon>
        <taxon>Tetradontoidea</taxon>
        <taxon>Tetraodontidae</taxon>
        <taxon>Takifugu</taxon>
    </lineage>
</organism>